<dbReference type="Proteomes" id="UP000023351">
    <property type="component" value="Unassembled WGS sequence"/>
</dbReference>
<dbReference type="EMBL" id="JAOJ01000001">
    <property type="protein sequence ID" value="EUA74279.1"/>
    <property type="molecule type" value="Genomic_DNA"/>
</dbReference>
<sequence length="621" mass="68574">MRLRRLAIALLVGIVAVLPAGCGDLVTPAPPGYFSMYITEPEHTLVPGNTTENQGGRILRSLFTALVEFNNETAAVEYTGVAESITSHDNINWTIKLKPGWTFHNGEPVTAQSYVDAWNYTALSTNAQGSSSFLANVDGFDDLQGDPVHKIAPRATQMRGLHVVDDVTFTVRLNTPFAIYPMTLGYTAFLPLPKAFFRDPVKFGVHPIGNGPFKADGDWVRGVGFTLSRYDQYAGEKKAKAKGLIWRVYTEGLTAYTDMQAGALDIQLDLPDAAYENAKAEFGSAYLERPRPDITSLGFPMYDPRYRDVRVRQAISMAIDREAITQVIFSGTRTPATSYGSAVVYGYRKGACGKLCELHVDEANKLLDEAHFDRNKPIELWYSSSSTGALSWVQAIGNQLQSNLKVPYLLKSLPWSQFLPLQDGKGMTGPFRSGWVMDYPSIYNFLESLYGTVALPPNGSNYVFYSNPAFDELLRQGNNEPTVELATKAYQKAEDLLFKDLPARRSSMRSTRRCIPSGCAMSRSASRTVLSTQTWRWCSDHRVGQRPTVLAERRSLPLHRQAAAARDTRSHRDIAAHLQSGVRAAGRSHPGIGRRPSVHSRSHGAAARAVPSQRSVLGAIR</sequence>
<dbReference type="PATRIC" id="fig|1299321.3.peg.229"/>
<gene>
    <name evidence="3" type="ORF">I540_0244</name>
</gene>
<dbReference type="PANTHER" id="PTHR30290:SF83">
    <property type="entry name" value="ABC TRANSPORTER SUBSTRATE-BINDING PROTEIN"/>
    <property type="match status" value="1"/>
</dbReference>
<dbReference type="GO" id="GO:0015833">
    <property type="term" value="P:peptide transport"/>
    <property type="evidence" value="ECO:0007669"/>
    <property type="project" value="TreeGrafter"/>
</dbReference>
<evidence type="ECO:0000256" key="1">
    <source>
        <dbReference type="SAM" id="MobiDB-lite"/>
    </source>
</evidence>
<evidence type="ECO:0000259" key="2">
    <source>
        <dbReference type="Pfam" id="PF00496"/>
    </source>
</evidence>
<feature type="region of interest" description="Disordered" evidence="1">
    <location>
        <begin position="581"/>
        <end position="621"/>
    </location>
</feature>
<dbReference type="CDD" id="cd00995">
    <property type="entry name" value="PBP2_NikA_DppA_OppA_like"/>
    <property type="match status" value="1"/>
</dbReference>
<dbReference type="Gene3D" id="3.40.190.10">
    <property type="entry name" value="Periplasmic binding protein-like II"/>
    <property type="match status" value="1"/>
</dbReference>
<evidence type="ECO:0000313" key="4">
    <source>
        <dbReference type="Proteomes" id="UP000023351"/>
    </source>
</evidence>
<dbReference type="GO" id="GO:1904680">
    <property type="term" value="F:peptide transmembrane transporter activity"/>
    <property type="evidence" value="ECO:0007669"/>
    <property type="project" value="TreeGrafter"/>
</dbReference>
<dbReference type="InterPro" id="IPR000914">
    <property type="entry name" value="SBP_5_dom"/>
</dbReference>
<dbReference type="Pfam" id="PF00496">
    <property type="entry name" value="SBP_bac_5"/>
    <property type="match status" value="1"/>
</dbReference>
<dbReference type="InterPro" id="IPR039424">
    <property type="entry name" value="SBP_5"/>
</dbReference>
<dbReference type="AlphaFoldDB" id="X8E116"/>
<organism evidence="3 4">
    <name type="scientific">Mycobacteroides abscessus subsp. bolletii 1513</name>
    <dbReference type="NCBI Taxonomy" id="1299321"/>
    <lineage>
        <taxon>Bacteria</taxon>
        <taxon>Bacillati</taxon>
        <taxon>Actinomycetota</taxon>
        <taxon>Actinomycetes</taxon>
        <taxon>Mycobacteriales</taxon>
        <taxon>Mycobacteriaceae</taxon>
        <taxon>Mycobacteroides</taxon>
        <taxon>Mycobacteroides abscessus</taxon>
    </lineage>
</organism>
<dbReference type="Gene3D" id="3.10.105.10">
    <property type="entry name" value="Dipeptide-binding Protein, Domain 3"/>
    <property type="match status" value="1"/>
</dbReference>
<evidence type="ECO:0000313" key="3">
    <source>
        <dbReference type="EMBL" id="EUA74279.1"/>
    </source>
</evidence>
<dbReference type="Gene3D" id="3.90.76.10">
    <property type="entry name" value="Dipeptide-binding Protein, Domain 1"/>
    <property type="match status" value="1"/>
</dbReference>
<proteinExistence type="predicted"/>
<reference evidence="3 4" key="1">
    <citation type="submission" date="2013-12" db="EMBL/GenBank/DDBJ databases">
        <authorList>
            <person name="Zelazny A."/>
            <person name="Olivier K."/>
            <person name="Holland S."/>
            <person name="Lenaerts A."/>
            <person name="Ordway D."/>
            <person name="DeGroote M.A."/>
            <person name="Parker T."/>
            <person name="Sizemore C."/>
            <person name="Tallon L.J."/>
            <person name="Sadzewicz L.K."/>
            <person name="Sengamalay N."/>
            <person name="Fraser C.M."/>
            <person name="Hine E."/>
            <person name="Shefchek K.A."/>
            <person name="Das S.P."/>
            <person name="Tettelin H."/>
        </authorList>
    </citation>
    <scope>NUCLEOTIDE SEQUENCE [LARGE SCALE GENOMIC DNA]</scope>
    <source>
        <strain evidence="3 4">1513</strain>
    </source>
</reference>
<accession>X8E116</accession>
<name>X8E116_9MYCO</name>
<dbReference type="SUPFAM" id="SSF53850">
    <property type="entry name" value="Periplasmic binding protein-like II"/>
    <property type="match status" value="1"/>
</dbReference>
<dbReference type="PANTHER" id="PTHR30290">
    <property type="entry name" value="PERIPLASMIC BINDING COMPONENT OF ABC TRANSPORTER"/>
    <property type="match status" value="1"/>
</dbReference>
<comment type="caution">
    <text evidence="3">The sequence shown here is derived from an EMBL/GenBank/DDBJ whole genome shotgun (WGS) entry which is preliminary data.</text>
</comment>
<feature type="domain" description="Solute-binding protein family 5" evidence="2">
    <location>
        <begin position="80"/>
        <end position="452"/>
    </location>
</feature>
<protein>
    <submittedName>
        <fullName evidence="3">Bacterial extracellular solute-binding s, 5 Middle family protein</fullName>
    </submittedName>
</protein>